<dbReference type="InterPro" id="IPR016193">
    <property type="entry name" value="Cytidine_deaminase-like"/>
</dbReference>
<dbReference type="Pfam" id="PF00383">
    <property type="entry name" value="dCMP_cyt_deam_1"/>
    <property type="match status" value="1"/>
</dbReference>
<accession>A0A382R2X6</accession>
<dbReference type="PROSITE" id="PS51747">
    <property type="entry name" value="CYT_DCMP_DEAMINASES_2"/>
    <property type="match status" value="1"/>
</dbReference>
<dbReference type="CDD" id="cd01285">
    <property type="entry name" value="nucleoside_deaminase"/>
    <property type="match status" value="1"/>
</dbReference>
<sequence>MNIDEEWMQCAFQLAKKSEEHNEVPVGAIIVYQNEIIGEGWNQPILSHDPTAHAEIMALKNAGEKIGNY</sequence>
<proteinExistence type="predicted"/>
<dbReference type="Gene3D" id="3.40.140.10">
    <property type="entry name" value="Cytidine Deaminase, domain 2"/>
    <property type="match status" value="1"/>
</dbReference>
<gene>
    <name evidence="2" type="ORF">METZ01_LOCUS344414</name>
</gene>
<dbReference type="GO" id="GO:0052717">
    <property type="term" value="F:tRNA-specific adenosine-34 deaminase activity"/>
    <property type="evidence" value="ECO:0007669"/>
    <property type="project" value="TreeGrafter"/>
</dbReference>
<dbReference type="AlphaFoldDB" id="A0A382R2X6"/>
<dbReference type="PANTHER" id="PTHR11079">
    <property type="entry name" value="CYTOSINE DEAMINASE FAMILY MEMBER"/>
    <property type="match status" value="1"/>
</dbReference>
<reference evidence="2" key="1">
    <citation type="submission" date="2018-05" db="EMBL/GenBank/DDBJ databases">
        <authorList>
            <person name="Lanie J.A."/>
            <person name="Ng W.-L."/>
            <person name="Kazmierczak K.M."/>
            <person name="Andrzejewski T.M."/>
            <person name="Davidsen T.M."/>
            <person name="Wayne K.J."/>
            <person name="Tettelin H."/>
            <person name="Glass J.I."/>
            <person name="Rusch D."/>
            <person name="Podicherti R."/>
            <person name="Tsui H.-C.T."/>
            <person name="Winkler M.E."/>
        </authorList>
    </citation>
    <scope>NUCLEOTIDE SEQUENCE</scope>
</reference>
<name>A0A382R2X6_9ZZZZ</name>
<dbReference type="EMBL" id="UINC01118440">
    <property type="protein sequence ID" value="SVC91560.1"/>
    <property type="molecule type" value="Genomic_DNA"/>
</dbReference>
<evidence type="ECO:0000259" key="1">
    <source>
        <dbReference type="PROSITE" id="PS51747"/>
    </source>
</evidence>
<dbReference type="GO" id="GO:0002100">
    <property type="term" value="P:tRNA wobble adenosine to inosine editing"/>
    <property type="evidence" value="ECO:0007669"/>
    <property type="project" value="TreeGrafter"/>
</dbReference>
<evidence type="ECO:0000313" key="2">
    <source>
        <dbReference type="EMBL" id="SVC91560.1"/>
    </source>
</evidence>
<feature type="non-terminal residue" evidence="2">
    <location>
        <position position="69"/>
    </location>
</feature>
<dbReference type="InterPro" id="IPR002125">
    <property type="entry name" value="CMP_dCMP_dom"/>
</dbReference>
<organism evidence="2">
    <name type="scientific">marine metagenome</name>
    <dbReference type="NCBI Taxonomy" id="408172"/>
    <lineage>
        <taxon>unclassified sequences</taxon>
        <taxon>metagenomes</taxon>
        <taxon>ecological metagenomes</taxon>
    </lineage>
</organism>
<dbReference type="SUPFAM" id="SSF53927">
    <property type="entry name" value="Cytidine deaminase-like"/>
    <property type="match status" value="1"/>
</dbReference>
<protein>
    <recommendedName>
        <fullName evidence="1">CMP/dCMP-type deaminase domain-containing protein</fullName>
    </recommendedName>
</protein>
<feature type="domain" description="CMP/dCMP-type deaminase" evidence="1">
    <location>
        <begin position="2"/>
        <end position="69"/>
    </location>
</feature>
<dbReference type="PANTHER" id="PTHR11079:SF202">
    <property type="entry name" value="TRNA-SPECIFIC ADENOSINE DEAMINASE"/>
    <property type="match status" value="1"/>
</dbReference>